<evidence type="ECO:0000313" key="3">
    <source>
        <dbReference type="Proteomes" id="UP000018720"/>
    </source>
</evidence>
<feature type="region of interest" description="Disordered" evidence="1">
    <location>
        <begin position="30"/>
        <end position="55"/>
    </location>
</feature>
<evidence type="ECO:0000256" key="1">
    <source>
        <dbReference type="SAM" id="MobiDB-lite"/>
    </source>
</evidence>
<accession>A0ABN0H446</accession>
<reference evidence="2 3" key="1">
    <citation type="submission" date="2012-08" db="EMBL/GenBank/DDBJ databases">
        <authorList>
            <person name="Harkins D.M."/>
            <person name="Durkin A.S."/>
            <person name="Selengut J.D."/>
            <person name="Sanka R."/>
            <person name="DePew J."/>
            <person name="Purushe J."/>
            <person name="Matthias M.A."/>
            <person name="Vinetz J.M."/>
            <person name="Sutton G.G."/>
            <person name="Nelson W.C."/>
            <person name="Fouts D.E."/>
        </authorList>
    </citation>
    <scope>NUCLEOTIDE SEQUENCE [LARGE SCALE GENOMIC DNA]</scope>
    <source>
        <strain evidence="2 3">MMD4847</strain>
    </source>
</reference>
<gene>
    <name evidence="2" type="ORF">LEP1GSC178_0958</name>
</gene>
<comment type="caution">
    <text evidence="2">The sequence shown here is derived from an EMBL/GenBank/DDBJ whole genome shotgun (WGS) entry which is preliminary data.</text>
</comment>
<protein>
    <recommendedName>
        <fullName evidence="4">DUF1564 family protein</fullName>
    </recommendedName>
</protein>
<feature type="compositionally biased region" description="Basic residues" evidence="1">
    <location>
        <begin position="35"/>
        <end position="48"/>
    </location>
</feature>
<name>A0ABN0H446_9LEPT</name>
<evidence type="ECO:0000313" key="2">
    <source>
        <dbReference type="EMBL" id="EJZ40133.1"/>
    </source>
</evidence>
<dbReference type="Proteomes" id="UP000018720">
    <property type="component" value="Unassembled WGS sequence"/>
</dbReference>
<proteinExistence type="predicted"/>
<organism evidence="2 3">
    <name type="scientific">Leptospira licerasiae str. MMD4847</name>
    <dbReference type="NCBI Taxonomy" id="1049971"/>
    <lineage>
        <taxon>Bacteria</taxon>
        <taxon>Pseudomonadati</taxon>
        <taxon>Spirochaetota</taxon>
        <taxon>Spirochaetia</taxon>
        <taxon>Leptospirales</taxon>
        <taxon>Leptospiraceae</taxon>
        <taxon>Leptospira</taxon>
    </lineage>
</organism>
<keyword evidence="3" id="KW-1185">Reference proteome</keyword>
<sequence length="55" mass="6747">MLKFPGTRTDHRESNRPFVTREKYLTFLKIANKSSHSRQRRFRNKNREKRQTLSP</sequence>
<dbReference type="EMBL" id="AHOM02000010">
    <property type="protein sequence ID" value="EJZ40133.1"/>
    <property type="molecule type" value="Genomic_DNA"/>
</dbReference>
<evidence type="ECO:0008006" key="4">
    <source>
        <dbReference type="Google" id="ProtNLM"/>
    </source>
</evidence>